<name>A0A9Q0N542_9DIPT</name>
<dbReference type="Pfam" id="PF02995">
    <property type="entry name" value="DUF229"/>
    <property type="match status" value="1"/>
</dbReference>
<dbReference type="AlphaFoldDB" id="A0A9Q0N542"/>
<feature type="transmembrane region" description="Helical" evidence="1">
    <location>
        <begin position="21"/>
        <end position="43"/>
    </location>
</feature>
<keyword evidence="1" id="KW-1133">Transmembrane helix</keyword>
<dbReference type="InterPro" id="IPR017850">
    <property type="entry name" value="Alkaline_phosphatase_core_sf"/>
</dbReference>
<dbReference type="FunFam" id="3.40.720.10:FF:000017">
    <property type="entry name" value="Predicted protein"/>
    <property type="match status" value="1"/>
</dbReference>
<gene>
    <name evidence="2" type="ORF">Bhyg_08646</name>
</gene>
<keyword evidence="1" id="KW-0472">Membrane</keyword>
<dbReference type="SUPFAM" id="SSF53649">
    <property type="entry name" value="Alkaline phosphatase-like"/>
    <property type="match status" value="1"/>
</dbReference>
<dbReference type="InterPro" id="IPR004245">
    <property type="entry name" value="DUF229"/>
</dbReference>
<dbReference type="PANTHER" id="PTHR10974">
    <property type="entry name" value="FI08016P-RELATED"/>
    <property type="match status" value="1"/>
</dbReference>
<accession>A0A9Q0N542</accession>
<sequence length="683" mass="78881">MRITNNRRDHRISHVEKWCRIQLGVISICVFFVIYICFAKSTWSEVRHQIIVNVPPNDESLPGPIGLQEQLNNSIRPTYNHQSVPPGFLVWSPECQMPSLDPLAADVMELFNKEKYEECSSVKPLTRIARNTTTGAAYLVLDERRRVSFYYKGNRNNKLDCCYQEIVRSGANKTADEKFNLSRCIDFNKTIKLPPKIEFLLVRCKSGGKATYTNTHAIVRDRPEIRETLNQYEVASEKRPLSVLMLSIDSISRLNLIRAMPMTAQHVYDTGWFELQGYNKIADNTYPNLMAILVGYNNTLAYDECQPTIPGKLETCPFIWQSFRDAGYVTAYGEDEAKISTFNYHKTGFVVPPTDFYLRPYMMAAEKNLHTKLKHSLTLCLGYKHSTDHIYDYALDFATTYKNDPSFGLFWTNTFSHNDISDPSSMDGKMKAYLVELETRGILNNSMVVFFSDHGLRFGPVRHLVTGLEERLPFIFIWLPEWFKEDHPEIVQALKVNRNRLTNPYDLHMTLKHILELSERITKLPPAKSCELCQSLFQEMPWNRSCQSSAITEHWCTCSPYKTNDKNDAIVNKGVKFVIDLLNSELNEYSNKTFRLCAELKLKSIFYARKAEYKSAHSPYDVYMFVFEASPSDGVFEATVKYFIKRKTFELSGSVSRLNMYASQIISSNMSYNLRNVILPKLY</sequence>
<dbReference type="GO" id="GO:0005615">
    <property type="term" value="C:extracellular space"/>
    <property type="evidence" value="ECO:0007669"/>
    <property type="project" value="TreeGrafter"/>
</dbReference>
<evidence type="ECO:0000256" key="1">
    <source>
        <dbReference type="SAM" id="Phobius"/>
    </source>
</evidence>
<dbReference type="EMBL" id="WJQU01000002">
    <property type="protein sequence ID" value="KAJ6643681.1"/>
    <property type="molecule type" value="Genomic_DNA"/>
</dbReference>
<dbReference type="OrthoDB" id="413313at2759"/>
<comment type="caution">
    <text evidence="2">The sequence shown here is derived from an EMBL/GenBank/DDBJ whole genome shotgun (WGS) entry which is preliminary data.</text>
</comment>
<evidence type="ECO:0000313" key="2">
    <source>
        <dbReference type="EMBL" id="KAJ6643681.1"/>
    </source>
</evidence>
<organism evidence="2 3">
    <name type="scientific">Pseudolycoriella hygida</name>
    <dbReference type="NCBI Taxonomy" id="35572"/>
    <lineage>
        <taxon>Eukaryota</taxon>
        <taxon>Metazoa</taxon>
        <taxon>Ecdysozoa</taxon>
        <taxon>Arthropoda</taxon>
        <taxon>Hexapoda</taxon>
        <taxon>Insecta</taxon>
        <taxon>Pterygota</taxon>
        <taxon>Neoptera</taxon>
        <taxon>Endopterygota</taxon>
        <taxon>Diptera</taxon>
        <taxon>Nematocera</taxon>
        <taxon>Sciaroidea</taxon>
        <taxon>Sciaridae</taxon>
        <taxon>Pseudolycoriella</taxon>
    </lineage>
</organism>
<protein>
    <submittedName>
        <fullName evidence="2">Uncharacterized protein</fullName>
    </submittedName>
</protein>
<dbReference type="PANTHER" id="PTHR10974:SF9">
    <property type="entry name" value="DUF229 DOMAIN CONTAINING PROTEIN-RELATED"/>
    <property type="match status" value="1"/>
</dbReference>
<proteinExistence type="predicted"/>
<reference evidence="2" key="1">
    <citation type="submission" date="2022-07" db="EMBL/GenBank/DDBJ databases">
        <authorList>
            <person name="Trinca V."/>
            <person name="Uliana J.V.C."/>
            <person name="Torres T.T."/>
            <person name="Ward R.J."/>
            <person name="Monesi N."/>
        </authorList>
    </citation>
    <scope>NUCLEOTIDE SEQUENCE</scope>
    <source>
        <strain evidence="2">HSMRA1968</strain>
        <tissue evidence="2">Whole embryos</tissue>
    </source>
</reference>
<keyword evidence="3" id="KW-1185">Reference proteome</keyword>
<feature type="non-terminal residue" evidence="2">
    <location>
        <position position="683"/>
    </location>
</feature>
<keyword evidence="1" id="KW-0812">Transmembrane</keyword>
<dbReference type="Proteomes" id="UP001151699">
    <property type="component" value="Chromosome B"/>
</dbReference>
<dbReference type="CDD" id="cd16021">
    <property type="entry name" value="ALP_like"/>
    <property type="match status" value="1"/>
</dbReference>
<evidence type="ECO:0000313" key="3">
    <source>
        <dbReference type="Proteomes" id="UP001151699"/>
    </source>
</evidence>
<dbReference type="Gene3D" id="3.40.720.10">
    <property type="entry name" value="Alkaline Phosphatase, subunit A"/>
    <property type="match status" value="1"/>
</dbReference>